<feature type="domain" description="J" evidence="4">
    <location>
        <begin position="612"/>
        <end position="679"/>
    </location>
</feature>
<evidence type="ECO:0000313" key="6">
    <source>
        <dbReference type="Proteomes" id="UP000660262"/>
    </source>
</evidence>
<dbReference type="SUPFAM" id="SSF46565">
    <property type="entry name" value="Chaperone J-domain"/>
    <property type="match status" value="1"/>
</dbReference>
<keyword evidence="2" id="KW-0802">TPR repeat</keyword>
<dbReference type="Pfam" id="PF00226">
    <property type="entry name" value="DnaJ"/>
    <property type="match status" value="1"/>
</dbReference>
<keyword evidence="6" id="KW-1185">Reference proteome</keyword>
<evidence type="ECO:0000256" key="1">
    <source>
        <dbReference type="ARBA" id="ARBA00022737"/>
    </source>
</evidence>
<dbReference type="Proteomes" id="UP000660262">
    <property type="component" value="Unassembled WGS sequence"/>
</dbReference>
<gene>
    <name evidence="5" type="ORF">PPROV_000391200</name>
</gene>
<feature type="region of interest" description="Disordered" evidence="3">
    <location>
        <begin position="181"/>
        <end position="214"/>
    </location>
</feature>
<dbReference type="InterPro" id="IPR036869">
    <property type="entry name" value="J_dom_sf"/>
</dbReference>
<evidence type="ECO:0000256" key="3">
    <source>
        <dbReference type="SAM" id="MobiDB-lite"/>
    </source>
</evidence>
<accession>A0A830HHC0</accession>
<dbReference type="CDD" id="cd06257">
    <property type="entry name" value="DnaJ"/>
    <property type="match status" value="1"/>
</dbReference>
<dbReference type="InterPro" id="IPR001623">
    <property type="entry name" value="DnaJ_domain"/>
</dbReference>
<sequence>MSALLLSNNSRRHGRALGVFSFSVRRCLSILLPVNGNKRSLSGSSSCSTGFFESESESRDAGYDDECSVVAFSTHTSSSSSSLQHDRENDYDTHDVVRNLFKRRHRLKQHGPVIPFTHGVSTMDMEGDLKGTKTTGLLSTYLFPFIMPSASIIKHQNATIHRTHLPFWAFDVKAHVSYSAETSNDEEPDNESFTASATWTPAPPQAPNKTSGERHFAFDDPVCQVYADYQLRADVAAAAKVAELPSLPSESTTEHGQQFSVSQSLAYQMLITDLRERERTRAARLFRSQHKHVRNVLVRMHIADVKARRLLLPAYVLRYTYGHEMDNNGNWHPERHTAVIGGSSDEPRIAIPQHCCPTRARVAAASAALLSVAALGTLQGASISQFAAEAFFASAASMAVASTFSVNYHRNCILEATRARYRREDDAHAAWEAAQLGYAQKLNDDDDMAQFLHRGSPPTYAELFGDSDAAADGASSATDASDASMLRMFGYATHLPLLEAVEWERWMNNDDGKGDTATARRSTAESLGARQRRRREEIFEHVVARFFDAQERSNQQRRAEQRGEYSDDEFFRERVRGFHKAGGGTSGTSGSSSSSSSSSRRKRLSASRDILGYYKLLGVPRDASTDEIKIAYRRQAMAYHPDTAESEDVAKSTASFRQVSHAYTVLREEESRRRYDAGVPL</sequence>
<dbReference type="PRINTS" id="PR00625">
    <property type="entry name" value="JDOMAIN"/>
</dbReference>
<name>A0A830HHC0_9CHLO</name>
<reference evidence="5" key="1">
    <citation type="submission" date="2020-10" db="EMBL/GenBank/DDBJ databases">
        <title>Unveiling of a novel bifunctional photoreceptor, Dualchrome1, isolated from a cosmopolitan green alga.</title>
        <authorList>
            <person name="Suzuki S."/>
            <person name="Kawachi M."/>
        </authorList>
    </citation>
    <scope>NUCLEOTIDE SEQUENCE</scope>
    <source>
        <strain evidence="5">NIES 2893</strain>
    </source>
</reference>
<evidence type="ECO:0000313" key="5">
    <source>
        <dbReference type="EMBL" id="GHP05160.1"/>
    </source>
</evidence>
<evidence type="ECO:0000256" key="2">
    <source>
        <dbReference type="ARBA" id="ARBA00022803"/>
    </source>
</evidence>
<dbReference type="EMBL" id="BNJQ01000009">
    <property type="protein sequence ID" value="GHP05160.1"/>
    <property type="molecule type" value="Genomic_DNA"/>
</dbReference>
<dbReference type="Gene3D" id="1.10.287.110">
    <property type="entry name" value="DnaJ domain"/>
    <property type="match status" value="1"/>
</dbReference>
<proteinExistence type="predicted"/>
<dbReference type="OrthoDB" id="543408at2759"/>
<dbReference type="SMART" id="SM00271">
    <property type="entry name" value="DnaJ"/>
    <property type="match status" value="1"/>
</dbReference>
<dbReference type="PANTHER" id="PTHR45188">
    <property type="entry name" value="DNAJ PROTEIN P58IPK HOMOLOG"/>
    <property type="match status" value="1"/>
</dbReference>
<feature type="region of interest" description="Disordered" evidence="3">
    <location>
        <begin position="579"/>
        <end position="602"/>
    </location>
</feature>
<dbReference type="AlphaFoldDB" id="A0A830HHC0"/>
<organism evidence="5 6">
    <name type="scientific">Pycnococcus provasolii</name>
    <dbReference type="NCBI Taxonomy" id="41880"/>
    <lineage>
        <taxon>Eukaryota</taxon>
        <taxon>Viridiplantae</taxon>
        <taxon>Chlorophyta</taxon>
        <taxon>Pseudoscourfieldiophyceae</taxon>
        <taxon>Pseudoscourfieldiales</taxon>
        <taxon>Pycnococcaceae</taxon>
        <taxon>Pycnococcus</taxon>
    </lineage>
</organism>
<dbReference type="PROSITE" id="PS50076">
    <property type="entry name" value="DNAJ_2"/>
    <property type="match status" value="1"/>
</dbReference>
<dbReference type="PANTHER" id="PTHR45188:SF2">
    <property type="entry name" value="DNAJ HOMOLOG SUBFAMILY C MEMBER 7"/>
    <property type="match status" value="1"/>
</dbReference>
<feature type="compositionally biased region" description="Low complexity" evidence="3">
    <location>
        <begin position="588"/>
        <end position="598"/>
    </location>
</feature>
<keyword evidence="1" id="KW-0677">Repeat</keyword>
<comment type="caution">
    <text evidence="5">The sequence shown here is derived from an EMBL/GenBank/DDBJ whole genome shotgun (WGS) entry which is preliminary data.</text>
</comment>
<protein>
    <recommendedName>
        <fullName evidence="4">J domain-containing protein</fullName>
    </recommendedName>
</protein>
<feature type="region of interest" description="Disordered" evidence="3">
    <location>
        <begin position="509"/>
        <end position="532"/>
    </location>
</feature>
<evidence type="ECO:0000259" key="4">
    <source>
        <dbReference type="PROSITE" id="PS50076"/>
    </source>
</evidence>